<evidence type="ECO:0000313" key="2">
    <source>
        <dbReference type="Proteomes" id="UP000253951"/>
    </source>
</evidence>
<organism evidence="1 2">
    <name type="scientific">Flavobacterium arcticum</name>
    <dbReference type="NCBI Taxonomy" id="1784713"/>
    <lineage>
        <taxon>Bacteria</taxon>
        <taxon>Pseudomonadati</taxon>
        <taxon>Bacteroidota</taxon>
        <taxon>Flavobacteriia</taxon>
        <taxon>Flavobacteriales</taxon>
        <taxon>Flavobacteriaceae</taxon>
        <taxon>Flavobacterium</taxon>
    </lineage>
</organism>
<evidence type="ECO:0000313" key="1">
    <source>
        <dbReference type="EMBL" id="AXG74324.1"/>
    </source>
</evidence>
<reference evidence="1 2" key="1">
    <citation type="submission" date="2018-07" db="EMBL/GenBank/DDBJ databases">
        <title>Complete genome sequence of Flavobacterium arcticum type strain SM1502T.</title>
        <authorList>
            <person name="Li Y."/>
            <person name="Li D.-D."/>
        </authorList>
    </citation>
    <scope>NUCLEOTIDE SEQUENCE [LARGE SCALE GENOMIC DNA]</scope>
    <source>
        <strain evidence="1 2">SM1502</strain>
    </source>
</reference>
<dbReference type="KEGG" id="fat:DVK85_08815"/>
<sequence length="171" mass="19678">MFLKFIKNFGLKKIIKKSLAKYQAGVMPDAVTTVGVLTDEHYFKYRTAIVKELIKHGIAEKNIEVLSFRDHISSKEVIKDCYTLADISLNGTFKKEEVTAFVHKRFDMLISYYEDEKLPLVAVTLKSKAKFKVGFSTVDSRLNDFTITIAAQKHEVFISELFKYLKILNKI</sequence>
<dbReference type="EMBL" id="CP031188">
    <property type="protein sequence ID" value="AXG74324.1"/>
    <property type="molecule type" value="Genomic_DNA"/>
</dbReference>
<protein>
    <submittedName>
        <fullName evidence="1">Uncharacterized protein</fullName>
    </submittedName>
</protein>
<accession>A0A345HCL4</accession>
<dbReference type="Proteomes" id="UP000253951">
    <property type="component" value="Chromosome"/>
</dbReference>
<dbReference type="Pfam" id="PF21857">
    <property type="entry name" value="DUF6913"/>
    <property type="match status" value="1"/>
</dbReference>
<gene>
    <name evidence="1" type="ORF">DVK85_08815</name>
</gene>
<dbReference type="AlphaFoldDB" id="A0A345HCL4"/>
<dbReference type="InterPro" id="IPR054207">
    <property type="entry name" value="DUF6913"/>
</dbReference>
<proteinExistence type="predicted"/>
<name>A0A345HCL4_9FLAO</name>
<keyword evidence="2" id="KW-1185">Reference proteome</keyword>